<comment type="caution">
    <text evidence="1">The sequence shown here is derived from an EMBL/GenBank/DDBJ whole genome shotgun (WGS) entry which is preliminary data.</text>
</comment>
<evidence type="ECO:0000313" key="2">
    <source>
        <dbReference type="Proteomes" id="UP000010959"/>
    </source>
</evidence>
<name>L7CIZ7_RHOBT</name>
<sequence>MAVNLAWMQVEGALCGYGNPVTRFVPGLDEAMPDE</sequence>
<accession>L7CIZ7</accession>
<dbReference type="EMBL" id="AMWG01000043">
    <property type="protein sequence ID" value="ELP33820.1"/>
    <property type="molecule type" value="Genomic_DNA"/>
</dbReference>
<protein>
    <submittedName>
        <fullName evidence="1">Uncharacterized protein</fullName>
    </submittedName>
</protein>
<gene>
    <name evidence="1" type="ORF">RBSWK_01956</name>
</gene>
<organism evidence="1 2">
    <name type="scientific">Rhodopirellula baltica SWK14</name>
    <dbReference type="NCBI Taxonomy" id="993516"/>
    <lineage>
        <taxon>Bacteria</taxon>
        <taxon>Pseudomonadati</taxon>
        <taxon>Planctomycetota</taxon>
        <taxon>Planctomycetia</taxon>
        <taxon>Pirellulales</taxon>
        <taxon>Pirellulaceae</taxon>
        <taxon>Rhodopirellula</taxon>
    </lineage>
</organism>
<dbReference type="Proteomes" id="UP000010959">
    <property type="component" value="Unassembled WGS sequence"/>
</dbReference>
<dbReference type="AlphaFoldDB" id="L7CIZ7"/>
<evidence type="ECO:0000313" key="1">
    <source>
        <dbReference type="EMBL" id="ELP33820.1"/>
    </source>
</evidence>
<proteinExistence type="predicted"/>
<reference evidence="1 2" key="1">
    <citation type="journal article" date="2013" name="Mar. Genomics">
        <title>Expression of sulfatases in Rhodopirellula baltica and the diversity of sulfatases in the genus Rhodopirellula.</title>
        <authorList>
            <person name="Wegner C.E."/>
            <person name="Richter-Heitmann T."/>
            <person name="Klindworth A."/>
            <person name="Klockow C."/>
            <person name="Richter M."/>
            <person name="Achstetter T."/>
            <person name="Glockner F.O."/>
            <person name="Harder J."/>
        </authorList>
    </citation>
    <scope>NUCLEOTIDE SEQUENCE [LARGE SCALE GENOMIC DNA]</scope>
    <source>
        <strain evidence="1 2">SWK14</strain>
    </source>
</reference>